<dbReference type="InterPro" id="IPR052164">
    <property type="entry name" value="Anthracycline_SecMetBiosynth"/>
</dbReference>
<dbReference type="InterPro" id="IPR041581">
    <property type="entry name" value="Glyoxalase_6"/>
</dbReference>
<dbReference type="Pfam" id="PF18029">
    <property type="entry name" value="Glyoxalase_6"/>
    <property type="match status" value="2"/>
</dbReference>
<evidence type="ECO:0000313" key="3">
    <source>
        <dbReference type="Proteomes" id="UP000653674"/>
    </source>
</evidence>
<reference evidence="2" key="1">
    <citation type="submission" date="2021-01" db="EMBL/GenBank/DDBJ databases">
        <title>Whole genome shotgun sequence of Planosporangium flavigriseum NBRC 105377.</title>
        <authorList>
            <person name="Komaki H."/>
            <person name="Tamura T."/>
        </authorList>
    </citation>
    <scope>NUCLEOTIDE SEQUENCE</scope>
    <source>
        <strain evidence="2">NBRC 105377</strain>
    </source>
</reference>
<dbReference type="SUPFAM" id="SSF54593">
    <property type="entry name" value="Glyoxalase/Bleomycin resistance protein/Dihydroxybiphenyl dioxygenase"/>
    <property type="match status" value="2"/>
</dbReference>
<dbReference type="EMBL" id="BONU01000012">
    <property type="protein sequence ID" value="GIG73873.1"/>
    <property type="molecule type" value="Genomic_DNA"/>
</dbReference>
<protein>
    <recommendedName>
        <fullName evidence="1">VOC domain-containing protein</fullName>
    </recommendedName>
</protein>
<dbReference type="Proteomes" id="UP000653674">
    <property type="component" value="Unassembled WGS sequence"/>
</dbReference>
<keyword evidence="3" id="KW-1185">Reference proteome</keyword>
<feature type="domain" description="VOC" evidence="1">
    <location>
        <begin position="134"/>
        <end position="250"/>
    </location>
</feature>
<dbReference type="CDD" id="cd07247">
    <property type="entry name" value="SgaA_N_like"/>
    <property type="match status" value="2"/>
</dbReference>
<dbReference type="PANTHER" id="PTHR33993">
    <property type="entry name" value="GLYOXALASE-RELATED"/>
    <property type="match status" value="1"/>
</dbReference>
<dbReference type="RefSeq" id="WP_168074431.1">
    <property type="nucleotide sequence ID" value="NZ_BAAAQJ010000008.1"/>
</dbReference>
<dbReference type="InterPro" id="IPR037523">
    <property type="entry name" value="VOC_core"/>
</dbReference>
<comment type="caution">
    <text evidence="2">The sequence shown here is derived from an EMBL/GenBank/DDBJ whole genome shotgun (WGS) entry which is preliminary data.</text>
</comment>
<evidence type="ECO:0000259" key="1">
    <source>
        <dbReference type="PROSITE" id="PS51819"/>
    </source>
</evidence>
<sequence length="258" mass="27304">MRVRGYPAGSPCWADVSTPDPVASRTFYGGLFGWTWRDASVDGYVNFYLGDQAVAGLRAVPESAPTGWMPYVATDDADATIALVRDNGGSVLSGPAELSDAARIAVVADAAGAAFGVWQRLRFPGAQVANEFGSVCWSELATGDPDGAKTFYGNVFGWSDRPAETADGTPYTEWYREDRTLAGMIETGPLFPAGVPAHWTVMVLVEDCAESAGRALELGGKVQLTPTDIGVGMYAQLIDPQGAAFRVLELVPELVASL</sequence>
<organism evidence="2 3">
    <name type="scientific">Planosporangium flavigriseum</name>
    <dbReference type="NCBI Taxonomy" id="373681"/>
    <lineage>
        <taxon>Bacteria</taxon>
        <taxon>Bacillati</taxon>
        <taxon>Actinomycetota</taxon>
        <taxon>Actinomycetes</taxon>
        <taxon>Micromonosporales</taxon>
        <taxon>Micromonosporaceae</taxon>
        <taxon>Planosporangium</taxon>
    </lineage>
</organism>
<name>A0A8J3LNR6_9ACTN</name>
<gene>
    <name evidence="2" type="ORF">Pfl04_22770</name>
</gene>
<feature type="domain" description="VOC" evidence="1">
    <location>
        <begin position="10"/>
        <end position="120"/>
    </location>
</feature>
<dbReference type="PANTHER" id="PTHR33993:SF10">
    <property type="entry name" value="CONSERVED PROTEIN"/>
    <property type="match status" value="1"/>
</dbReference>
<dbReference type="Gene3D" id="3.10.180.10">
    <property type="entry name" value="2,3-Dihydroxybiphenyl 1,2-Dioxygenase, domain 1"/>
    <property type="match status" value="2"/>
</dbReference>
<evidence type="ECO:0000313" key="2">
    <source>
        <dbReference type="EMBL" id="GIG73873.1"/>
    </source>
</evidence>
<dbReference type="PROSITE" id="PS51819">
    <property type="entry name" value="VOC"/>
    <property type="match status" value="2"/>
</dbReference>
<proteinExistence type="predicted"/>
<accession>A0A8J3LNR6</accession>
<dbReference type="InterPro" id="IPR029068">
    <property type="entry name" value="Glyas_Bleomycin-R_OHBP_Dase"/>
</dbReference>
<dbReference type="AlphaFoldDB" id="A0A8J3LNR6"/>